<gene>
    <name evidence="5" type="ORF">BHYA_0180g00160</name>
</gene>
<feature type="repeat" description="ANK" evidence="3">
    <location>
        <begin position="614"/>
        <end position="646"/>
    </location>
</feature>
<sequence>MSDMSFDDFEMIESEDVIKQMLVDEKPDLEKIRKWLNPTDYLASSSEFNRHASSKACNTGEWIRETSQFEQWHSSADHGSIWIKAVPGAGKSVLAASMVQTLSANESVPVLFFFFRQIIETNRTSRGLLRDWMCQLLPFSEALQLSLFEHVKNGQSLESITTAHLWKHLLTGLRMVKRVYCIADALDEMNMDEEFLSQLNALGSFRPAQVKVLLTSRPKQYLQRAFKDPQVIHVSLEEKLVKRDISVFVRQRVKQFAENDIRENMQSFIQSTVCERSEGLFLYARLMLDQISQSIKDKEKNEVLIREMIVKLPVGLEEMYNRVLIDHASLTNIHQDTQVMILQLVTQSARPMRLIEIVKAIEGNDHLSKGDRDSKDIVRFGCGPLLEIMEDGVVQILHHSFTEFLLDADRTIRKLSNVPQFPAIDPKIAHREIALLCIGKLQGGVFSSYPMPDNAKYGGGNVEQPMRQKFDFSRLFVQYPLVEYAAKNWTYHAKAYDYEDASFYETLEEFCNSDSQAFQAWSWLAGNLRHSPDTSRLWLKFGQASASEMTSHLHIASGFGLGCWAQRLLKNGADVEIRDITGNAPLFWAAKGGHTEVVSRLLDAGAKPNIGGHDGLKPLHVAASNNHAGVVKLLLGAGVSPLTTRTEDTSRRCGNAPPNARQHPLMIASNAGHVETIIEMIPYCETKELEEALLRAAHRGHHVLVSTLLGKTDVSPNAKAPVGYGDMGFIRGQTTLMVATSSLEARSVKAIIEKGGIASLGSDHLTELGSARPIMHSRNLPEPGDRTPLHNLAMTTINQHNRAAAKEILDMLLLAGADLEARDSNGDTPLLLTVSPKSHRYFQISLELLLSAGADPCTMNSDDETLLHRACEELSSIDLAKQLLAFGANPNQARISDGVTPVVDNSHKPAELIELLVNHGADINAQDINGDTTLHRACRSPLIQSGSLIPAILSLSPDANIQNNLDETCLHNVYWSVDPGLVNTIIDTGMNLEKRDRKGMSVLLKAIAKCQGTNMQMVEVLLSHPKKASISARTWQGKTVLHLACHSRNSVGLLKILVNHGADLNWIDSTNGNTLLHEVAARFDGDLMDIALIEYLHENGVSIDTRNYRQQTAAHIMETVHDNCYNSRSIYCKQTFVSVVRRLCPKFDVNAKDIDGYTPLHYACATSEHSVFALIVAGAELNVQSFNRRTPLHCAARGRQCGVLSMLLNHAQRTGSTIDINAQDSDGMTPLHFACISGRPESVSILISAGADIERKTRQETSGITPLMACAMFPEEDRIWELLQKGKLTELNVQSPFRALSGSSGTPGPETDLDEVTQNITCRVGVIAHMLIKAGANTEDAFIPALEAKCAELVYAIRGEDSTRSKTFAENQLMTRMTSIGKALDDCSHEDIDFIKCKTCELDEATMKQLVLRDIDFTRANNPACMSDLGPPITQFAHYGLTEFISKIISSVRILVSLTITSIPLNIFRRWELSSLILLSPNSSVWFSSLLVTLSNRENDENMMFRRLMTFKAKLFDDPHYTGNIADSFVNGWSIIRPLLQVACERPVWNMDMVKLLIEEGQVNVNAHHVTKKRSDVKMTEELIQGSTALHILARGEFWWQIEAIQYLGEHGAELDILDGKGRTPLEIASTYIENGSASRRNLFSTQCCEALLELGADPNKVNPEGLTALNKTGSDEETIRILLKYGADVNRGTKSVLTSAIEYGDVKTLQLYLQNGVDPNVPDNSTDSSYRSQCATVNVARKYPIVVAAFPKGPKAYSASIAAEMIQLLLDHGARVDLAVEEGESILHYLFANATSLTLRPFFERPGIDMNSRDEYGRTALLCAISNSTKREGPYPHVTPSKLEKSQPPYVPPYLHLVNSATHGPSLNYLAVDNEGRHIIFYLLSRWTSETAPLFLSIPGVRSLITQKDNAEYSPLHRVLSSHSMPTSLTDIVNIFVNEGGADLLEPDPEFNTALHHLARRRPYNKPDDSFRVMEQFLSVGGFIDARNDAGMTPLLVYLAGGGGQSRLPWYEEHGADFKATNNEGQGALHFVAASKPVVHALPEYREEQKKQARADLFEALVQKYGCEVLDEDSKGRTALDIAAAMGNDEFLELFQRKK</sequence>
<dbReference type="Gene3D" id="3.40.50.300">
    <property type="entry name" value="P-loop containing nucleotide triphosphate hydrolases"/>
    <property type="match status" value="1"/>
</dbReference>
<dbReference type="SMART" id="SM00248">
    <property type="entry name" value="ANK"/>
    <property type="match status" value="25"/>
</dbReference>
<keyword evidence="2 3" id="KW-0040">ANK repeat</keyword>
<dbReference type="Gene3D" id="1.25.40.20">
    <property type="entry name" value="Ankyrin repeat-containing domain"/>
    <property type="match status" value="6"/>
</dbReference>
<dbReference type="InterPro" id="IPR002110">
    <property type="entry name" value="Ankyrin_rpt"/>
</dbReference>
<feature type="repeat" description="ANK" evidence="3">
    <location>
        <begin position="1226"/>
        <end position="1258"/>
    </location>
</feature>
<evidence type="ECO:0000259" key="4">
    <source>
        <dbReference type="Pfam" id="PF24883"/>
    </source>
</evidence>
<feature type="repeat" description="ANK" evidence="3">
    <location>
        <begin position="581"/>
        <end position="613"/>
    </location>
</feature>
<reference evidence="5 6" key="1">
    <citation type="submission" date="2017-12" db="EMBL/GenBank/DDBJ databases">
        <title>Comparative genomics of Botrytis spp.</title>
        <authorList>
            <person name="Valero-Jimenez C.A."/>
            <person name="Tapia P."/>
            <person name="Veloso J."/>
            <person name="Silva-Moreno E."/>
            <person name="Staats M."/>
            <person name="Valdes J.H."/>
            <person name="Van Kan J.A.L."/>
        </authorList>
    </citation>
    <scope>NUCLEOTIDE SEQUENCE [LARGE SCALE GENOMIC DNA]</scope>
    <source>
        <strain evidence="5 6">Bh0001</strain>
    </source>
</reference>
<dbReference type="PROSITE" id="PS50297">
    <property type="entry name" value="ANK_REP_REGION"/>
    <property type="match status" value="4"/>
</dbReference>
<dbReference type="Proteomes" id="UP000297814">
    <property type="component" value="Unassembled WGS sequence"/>
</dbReference>
<evidence type="ECO:0000313" key="6">
    <source>
        <dbReference type="Proteomes" id="UP000297814"/>
    </source>
</evidence>
<dbReference type="EMBL" id="PQXK01000180">
    <property type="protein sequence ID" value="TGO34839.1"/>
    <property type="molecule type" value="Genomic_DNA"/>
</dbReference>
<keyword evidence="6" id="KW-1185">Reference proteome</keyword>
<dbReference type="PANTHER" id="PTHR24123">
    <property type="entry name" value="ANKYRIN REPEAT-CONTAINING"/>
    <property type="match status" value="1"/>
</dbReference>
<dbReference type="Pfam" id="PF24883">
    <property type="entry name" value="NPHP3_N"/>
    <property type="match status" value="1"/>
</dbReference>
<dbReference type="Pfam" id="PF12796">
    <property type="entry name" value="Ank_2"/>
    <property type="match status" value="5"/>
</dbReference>
<dbReference type="SUPFAM" id="SSF48403">
    <property type="entry name" value="Ankyrin repeat"/>
    <property type="match status" value="6"/>
</dbReference>
<dbReference type="PRINTS" id="PR01415">
    <property type="entry name" value="ANKYRIN"/>
</dbReference>
<evidence type="ECO:0000256" key="1">
    <source>
        <dbReference type="ARBA" id="ARBA00022737"/>
    </source>
</evidence>
<evidence type="ECO:0000313" key="5">
    <source>
        <dbReference type="EMBL" id="TGO34839.1"/>
    </source>
</evidence>
<dbReference type="InterPro" id="IPR051165">
    <property type="entry name" value="Multifunctional_ANK_Repeat"/>
</dbReference>
<evidence type="ECO:0000256" key="3">
    <source>
        <dbReference type="PROSITE-ProRule" id="PRU00023"/>
    </source>
</evidence>
<dbReference type="Pfam" id="PF13637">
    <property type="entry name" value="Ank_4"/>
    <property type="match status" value="1"/>
</dbReference>
<keyword evidence="1" id="KW-0677">Repeat</keyword>
<feature type="repeat" description="ANK" evidence="3">
    <location>
        <begin position="1071"/>
        <end position="1108"/>
    </location>
</feature>
<evidence type="ECO:0000256" key="2">
    <source>
        <dbReference type="ARBA" id="ARBA00023043"/>
    </source>
</evidence>
<dbReference type="PANTHER" id="PTHR24123:SF33">
    <property type="entry name" value="PROTEIN HOS4"/>
    <property type="match status" value="1"/>
</dbReference>
<comment type="caution">
    <text evidence="5">The sequence shown here is derived from an EMBL/GenBank/DDBJ whole genome shotgun (WGS) entry which is preliminary data.</text>
</comment>
<accession>A0A4Z1GI50</accession>
<feature type="domain" description="Nephrocystin 3-like N-terminal" evidence="4">
    <location>
        <begin position="58"/>
        <end position="217"/>
    </location>
</feature>
<dbReference type="InterPro" id="IPR027417">
    <property type="entry name" value="P-loop_NTPase"/>
</dbReference>
<protein>
    <recommendedName>
        <fullName evidence="4">Nephrocystin 3-like N-terminal domain-containing protein</fullName>
    </recommendedName>
</protein>
<name>A0A4Z1GI50_9HELO</name>
<dbReference type="SUPFAM" id="SSF52540">
    <property type="entry name" value="P-loop containing nucleoside triphosphate hydrolases"/>
    <property type="match status" value="1"/>
</dbReference>
<feature type="repeat" description="ANK" evidence="3">
    <location>
        <begin position="1036"/>
        <end position="1069"/>
    </location>
</feature>
<proteinExistence type="predicted"/>
<dbReference type="InterPro" id="IPR036770">
    <property type="entry name" value="Ankyrin_rpt-contain_sf"/>
</dbReference>
<organism evidence="5 6">
    <name type="scientific">Botrytis hyacinthi</name>
    <dbReference type="NCBI Taxonomy" id="278943"/>
    <lineage>
        <taxon>Eukaryota</taxon>
        <taxon>Fungi</taxon>
        <taxon>Dikarya</taxon>
        <taxon>Ascomycota</taxon>
        <taxon>Pezizomycotina</taxon>
        <taxon>Leotiomycetes</taxon>
        <taxon>Helotiales</taxon>
        <taxon>Sclerotiniaceae</taxon>
        <taxon>Botrytis</taxon>
    </lineage>
</organism>
<dbReference type="PROSITE" id="PS50088">
    <property type="entry name" value="ANK_REPEAT"/>
    <property type="match status" value="5"/>
</dbReference>
<dbReference type="InterPro" id="IPR056884">
    <property type="entry name" value="NPHP3-like_N"/>
</dbReference>